<gene>
    <name evidence="1" type="ORF">A2756_01190</name>
</gene>
<evidence type="ECO:0000313" key="2">
    <source>
        <dbReference type="Proteomes" id="UP000177785"/>
    </source>
</evidence>
<dbReference type="InterPro" id="IPR023162">
    <property type="entry name" value="Apc36109-like_dom_sf"/>
</dbReference>
<dbReference type="EMBL" id="MHNL01000007">
    <property type="protein sequence ID" value="OGZ45220.1"/>
    <property type="molecule type" value="Genomic_DNA"/>
</dbReference>
<dbReference type="STRING" id="1802115.A2756_01190"/>
<organism evidence="1 2">
    <name type="scientific">Candidatus Ryanbacteria bacterium RIFCSPHIGHO2_01_FULL_48_27</name>
    <dbReference type="NCBI Taxonomy" id="1802115"/>
    <lineage>
        <taxon>Bacteria</taxon>
        <taxon>Candidatus Ryaniibacteriota</taxon>
    </lineage>
</organism>
<proteinExistence type="predicted"/>
<evidence type="ECO:0000313" key="1">
    <source>
        <dbReference type="EMBL" id="OGZ45220.1"/>
    </source>
</evidence>
<accession>A0A1G2G5K6</accession>
<dbReference type="Gene3D" id="1.10.340.20">
    <property type="entry name" value="Apc36109-like domain"/>
    <property type="match status" value="1"/>
</dbReference>
<dbReference type="Proteomes" id="UP000177785">
    <property type="component" value="Unassembled WGS sequence"/>
</dbReference>
<protein>
    <submittedName>
        <fullName evidence="1">Uncharacterized protein</fullName>
    </submittedName>
</protein>
<dbReference type="AlphaFoldDB" id="A0A1G2G5K6"/>
<reference evidence="1 2" key="1">
    <citation type="journal article" date="2016" name="Nat. Commun.">
        <title>Thousands of microbial genomes shed light on interconnected biogeochemical processes in an aquifer system.</title>
        <authorList>
            <person name="Anantharaman K."/>
            <person name="Brown C.T."/>
            <person name="Hug L.A."/>
            <person name="Sharon I."/>
            <person name="Castelle C.J."/>
            <person name="Probst A.J."/>
            <person name="Thomas B.C."/>
            <person name="Singh A."/>
            <person name="Wilkins M.J."/>
            <person name="Karaoz U."/>
            <person name="Brodie E.L."/>
            <person name="Williams K.H."/>
            <person name="Hubbard S.S."/>
            <person name="Banfield J.F."/>
        </authorList>
    </citation>
    <scope>NUCLEOTIDE SEQUENCE [LARGE SCALE GENOMIC DNA]</scope>
</reference>
<sequence>MDEKKVDQIKIKITECVNRVDPWHLIEIGVPADEYNSQIDRIVSLAINKRPNKEALVSELLGIFKTKEFELEQDKINELADAIGSCTNKEVPA</sequence>
<comment type="caution">
    <text evidence="1">The sequence shown here is derived from an EMBL/GenBank/DDBJ whole genome shotgun (WGS) entry which is preliminary data.</text>
</comment>
<name>A0A1G2G5K6_9BACT</name>